<evidence type="ECO:0000256" key="1">
    <source>
        <dbReference type="SAM" id="MobiDB-lite"/>
    </source>
</evidence>
<feature type="compositionally biased region" description="Low complexity" evidence="1">
    <location>
        <begin position="70"/>
        <end position="86"/>
    </location>
</feature>
<gene>
    <name evidence="2" type="ORF">TrRE_jg7236</name>
</gene>
<dbReference type="Proteomes" id="UP001165082">
    <property type="component" value="Unassembled WGS sequence"/>
</dbReference>
<organism evidence="2 3">
    <name type="scientific">Triparma retinervis</name>
    <dbReference type="NCBI Taxonomy" id="2557542"/>
    <lineage>
        <taxon>Eukaryota</taxon>
        <taxon>Sar</taxon>
        <taxon>Stramenopiles</taxon>
        <taxon>Ochrophyta</taxon>
        <taxon>Bolidophyceae</taxon>
        <taxon>Parmales</taxon>
        <taxon>Triparmaceae</taxon>
        <taxon>Triparma</taxon>
    </lineage>
</organism>
<evidence type="ECO:0000313" key="2">
    <source>
        <dbReference type="EMBL" id="GMI07475.1"/>
    </source>
</evidence>
<keyword evidence="3" id="KW-1185">Reference proteome</keyword>
<dbReference type="AlphaFoldDB" id="A0A9W7CCT9"/>
<evidence type="ECO:0000313" key="3">
    <source>
        <dbReference type="Proteomes" id="UP001165082"/>
    </source>
</evidence>
<feature type="region of interest" description="Disordered" evidence="1">
    <location>
        <begin position="65"/>
        <end position="86"/>
    </location>
</feature>
<dbReference type="EMBL" id="BRXZ01000211">
    <property type="protein sequence ID" value="GMI07475.1"/>
    <property type="molecule type" value="Genomic_DNA"/>
</dbReference>
<accession>A0A9W7CCT9</accession>
<feature type="region of interest" description="Disordered" evidence="1">
    <location>
        <begin position="20"/>
        <end position="39"/>
    </location>
</feature>
<dbReference type="OrthoDB" id="10382922at2759"/>
<reference evidence="2" key="1">
    <citation type="submission" date="2022-07" db="EMBL/GenBank/DDBJ databases">
        <title>Genome analysis of Parmales, a sister group of diatoms, reveals the evolutionary specialization of diatoms from phago-mixotrophs to photoautotrophs.</title>
        <authorList>
            <person name="Ban H."/>
            <person name="Sato S."/>
            <person name="Yoshikawa S."/>
            <person name="Kazumasa Y."/>
            <person name="Nakamura Y."/>
            <person name="Ichinomiya M."/>
            <person name="Saitoh K."/>
            <person name="Sato N."/>
            <person name="Blanc-Mathieu R."/>
            <person name="Endo H."/>
            <person name="Kuwata A."/>
            <person name="Ogata H."/>
        </authorList>
    </citation>
    <scope>NUCLEOTIDE SEQUENCE</scope>
</reference>
<protein>
    <submittedName>
        <fullName evidence="2">Uncharacterized protein</fullName>
    </submittedName>
</protein>
<feature type="region of interest" description="Disordered" evidence="1">
    <location>
        <begin position="141"/>
        <end position="201"/>
    </location>
</feature>
<proteinExistence type="predicted"/>
<comment type="caution">
    <text evidence="2">The sequence shown here is derived from an EMBL/GenBank/DDBJ whole genome shotgun (WGS) entry which is preliminary data.</text>
</comment>
<feature type="compositionally biased region" description="Low complexity" evidence="1">
    <location>
        <begin position="141"/>
        <end position="156"/>
    </location>
</feature>
<name>A0A9W7CCT9_9STRA</name>
<sequence length="412" mass="45649">MSRSKLRSLANRIVLRIHPDKFHNPGGSSSSSSFPPLPQVQSTNAAALATVNEITSLLREYDPLTRSKRTSSSSLSPNSNTRNPPTLISSTFDLSFFVWNEPSSSLDLKQVTLSFPSNPNTILKSAETQLSSIVDIAELKQQQPTPAKPSPTSSSKNLPNGRRLNDNNGKLKPQPRPSPPSASHYEARTPRTSKNISKAEMKKIKKRFDSALDEMSEILSTGAHLDSLLSNPTGFSSDPSKVSVKQNSIRRILLNARQIPSSSSTTPSLSPPSSEILDRIASVLHHELMVPEPPMTSPGGHYIPTLRDTLLQDGKKWRVFEEMLITVGPDDYDDVPVDELPDDLTWFGWDFNYVERPPEIDDEDSTASKTDHKSIYKIFNAPVTSPDTLYVLVPPDFEKNDLLTFLEAIFED</sequence>